<dbReference type="PANTHER" id="PTHR19288:SF46">
    <property type="entry name" value="HALOACID DEHALOGENASE-LIKE HYDROLASE DOMAIN-CONTAINING PROTEIN 2"/>
    <property type="match status" value="1"/>
</dbReference>
<dbReference type="InterPro" id="IPR006357">
    <property type="entry name" value="HAD-SF_hydro_IIA"/>
</dbReference>
<dbReference type="GO" id="GO:0005737">
    <property type="term" value="C:cytoplasm"/>
    <property type="evidence" value="ECO:0007669"/>
    <property type="project" value="TreeGrafter"/>
</dbReference>
<evidence type="ECO:0000313" key="10">
    <source>
        <dbReference type="Proteomes" id="UP000012283"/>
    </source>
</evidence>
<dbReference type="NCBIfam" id="TIGR01457">
    <property type="entry name" value="HAD-SF-IIA-hyp2"/>
    <property type="match status" value="1"/>
</dbReference>
<feature type="binding site" evidence="8">
    <location>
        <position position="12"/>
    </location>
    <ligand>
        <name>Mg(2+)</name>
        <dbReference type="ChEBI" id="CHEBI:18420"/>
    </ligand>
</feature>
<dbReference type="SFLD" id="SFLDG01139">
    <property type="entry name" value="C2.A:_Pyridoxal_Phosphate_Phos"/>
    <property type="match status" value="1"/>
</dbReference>
<proteinExistence type="inferred from homology"/>
<dbReference type="InterPro" id="IPR023214">
    <property type="entry name" value="HAD_sf"/>
</dbReference>
<dbReference type="CDD" id="cd07530">
    <property type="entry name" value="HAD_Pase_UmpH-like"/>
    <property type="match status" value="1"/>
</dbReference>
<gene>
    <name evidence="9" type="ORF">J416_15232</name>
</gene>
<dbReference type="GO" id="GO:0046872">
    <property type="term" value="F:metal ion binding"/>
    <property type="evidence" value="ECO:0007669"/>
    <property type="project" value="UniProtKB-KW"/>
</dbReference>
<evidence type="ECO:0000256" key="5">
    <source>
        <dbReference type="PIRNR" id="PIRNR000915"/>
    </source>
</evidence>
<dbReference type="eggNOG" id="COG0647">
    <property type="taxonomic scope" value="Bacteria"/>
</dbReference>
<organism evidence="9 10">
    <name type="scientific">Gracilibacillus halophilus YIM-C55.5</name>
    <dbReference type="NCBI Taxonomy" id="1308866"/>
    <lineage>
        <taxon>Bacteria</taxon>
        <taxon>Bacillati</taxon>
        <taxon>Bacillota</taxon>
        <taxon>Bacilli</taxon>
        <taxon>Bacillales</taxon>
        <taxon>Bacillaceae</taxon>
        <taxon>Gracilibacillus</taxon>
    </lineage>
</organism>
<evidence type="ECO:0000256" key="8">
    <source>
        <dbReference type="PIRSR" id="PIRSR000915-3"/>
    </source>
</evidence>
<evidence type="ECO:0000313" key="9">
    <source>
        <dbReference type="EMBL" id="ENH95590.1"/>
    </source>
</evidence>
<keyword evidence="3 9" id="KW-0378">Hydrolase</keyword>
<dbReference type="PANTHER" id="PTHR19288">
    <property type="entry name" value="4-NITROPHENYLPHOSPHATASE-RELATED"/>
    <property type="match status" value="1"/>
</dbReference>
<dbReference type="EC" id="3.1.3.-" evidence="5"/>
<protein>
    <recommendedName>
        <fullName evidence="5">Acid sugar phosphatase</fullName>
        <ecNumber evidence="5">3.1.3.-</ecNumber>
    </recommendedName>
</protein>
<feature type="binding site" evidence="8">
    <location>
        <position position="206"/>
    </location>
    <ligand>
        <name>Mg(2+)</name>
        <dbReference type="ChEBI" id="CHEBI:18420"/>
    </ligand>
</feature>
<accession>N4WM69</accession>
<evidence type="ECO:0000256" key="6">
    <source>
        <dbReference type="PIRSR" id="PIRSR000915-1"/>
    </source>
</evidence>
<dbReference type="OrthoDB" id="9810449at2"/>
<dbReference type="SUPFAM" id="SSF56784">
    <property type="entry name" value="HAD-like"/>
    <property type="match status" value="1"/>
</dbReference>
<dbReference type="EMBL" id="APML01000088">
    <property type="protein sequence ID" value="ENH95590.1"/>
    <property type="molecule type" value="Genomic_DNA"/>
</dbReference>
<evidence type="ECO:0000256" key="1">
    <source>
        <dbReference type="ARBA" id="ARBA00006696"/>
    </source>
</evidence>
<dbReference type="PIRSF" id="PIRSF000915">
    <property type="entry name" value="PGP-type_phosphatase"/>
    <property type="match status" value="1"/>
</dbReference>
<feature type="active site" description="Nucleophile" evidence="6">
    <location>
        <position position="10"/>
    </location>
</feature>
<feature type="active site" description="Proton donor" evidence="6">
    <location>
        <position position="12"/>
    </location>
</feature>
<dbReference type="FunFam" id="3.40.50.1000:FF:000053">
    <property type="entry name" value="TIGR01457 family HAD hydrolase"/>
    <property type="match status" value="1"/>
</dbReference>
<dbReference type="NCBIfam" id="TIGR01460">
    <property type="entry name" value="HAD-SF-IIA"/>
    <property type="match status" value="1"/>
</dbReference>
<dbReference type="Pfam" id="PF13344">
    <property type="entry name" value="Hydrolase_6"/>
    <property type="match status" value="1"/>
</dbReference>
<dbReference type="PATRIC" id="fig|1308866.3.peg.3065"/>
<keyword evidence="4 5" id="KW-0460">Magnesium</keyword>
<dbReference type="RefSeq" id="WP_003474780.1">
    <property type="nucleotide sequence ID" value="NZ_APML01000088.1"/>
</dbReference>
<reference evidence="9 10" key="1">
    <citation type="submission" date="2013-03" db="EMBL/GenBank/DDBJ databases">
        <title>Draft genome sequence of Gracibacillus halophilus YIM-C55.5, a moderately halophilic and thermophilic organism from the Xiaochaidamu salt lake.</title>
        <authorList>
            <person name="Sugumar T."/>
            <person name="Polireddy D.R."/>
            <person name="Antony A."/>
            <person name="Madhava Y.R."/>
            <person name="Sivakumar N."/>
        </authorList>
    </citation>
    <scope>NUCLEOTIDE SEQUENCE [LARGE SCALE GENOMIC DNA]</scope>
    <source>
        <strain evidence="9 10">YIM-C55.5</strain>
    </source>
</reference>
<dbReference type="Pfam" id="PF13242">
    <property type="entry name" value="Hydrolase_like"/>
    <property type="match status" value="1"/>
</dbReference>
<keyword evidence="10" id="KW-1185">Reference proteome</keyword>
<dbReference type="Gene3D" id="3.40.50.1000">
    <property type="entry name" value="HAD superfamily/HAD-like"/>
    <property type="match status" value="2"/>
</dbReference>
<dbReference type="InterPro" id="IPR036412">
    <property type="entry name" value="HAD-like_sf"/>
</dbReference>
<keyword evidence="2 5" id="KW-0479">Metal-binding</keyword>
<evidence type="ECO:0000256" key="2">
    <source>
        <dbReference type="ARBA" id="ARBA00022723"/>
    </source>
</evidence>
<evidence type="ECO:0000256" key="3">
    <source>
        <dbReference type="ARBA" id="ARBA00022801"/>
    </source>
</evidence>
<dbReference type="GO" id="GO:0016791">
    <property type="term" value="F:phosphatase activity"/>
    <property type="evidence" value="ECO:0007669"/>
    <property type="project" value="TreeGrafter"/>
</dbReference>
<evidence type="ECO:0000256" key="7">
    <source>
        <dbReference type="PIRSR" id="PIRSR000915-2"/>
    </source>
</evidence>
<feature type="binding site" evidence="8">
    <location>
        <position position="10"/>
    </location>
    <ligand>
        <name>Mg(2+)</name>
        <dbReference type="ChEBI" id="CHEBI:18420"/>
    </ligand>
</feature>
<comment type="similarity">
    <text evidence="1 5">Belongs to the HAD-like hydrolase superfamily. NagD family.</text>
</comment>
<comment type="cofactor">
    <cofactor evidence="8">
        <name>Mg(2+)</name>
        <dbReference type="ChEBI" id="CHEBI:18420"/>
    </cofactor>
    <text evidence="8">Divalent metal ions. Mg(2+) is the most effective.</text>
</comment>
<dbReference type="STRING" id="1308866.J416_15232"/>
<dbReference type="AlphaFoldDB" id="N4WM69"/>
<evidence type="ECO:0000256" key="4">
    <source>
        <dbReference type="ARBA" id="ARBA00022842"/>
    </source>
</evidence>
<dbReference type="InterPro" id="IPR006354">
    <property type="entry name" value="HAD-SF_hydro_IIA_hyp1"/>
</dbReference>
<comment type="function">
    <text evidence="5">Catalyzes the dephosphorylation of 2-6 carbon acid sugars in vitro.</text>
</comment>
<dbReference type="SFLD" id="SFLDS00003">
    <property type="entry name" value="Haloacid_Dehalogenase"/>
    <property type="match status" value="1"/>
</dbReference>
<sequence length="256" mass="27812">MKEYRGFLIDLDGTVYKGTEKIDEAVTFVKQLKDKGFPYLFLTNNSTKHPSDVSDKLNQMGVPSTTDQVFTSSMATAHYIKQQEPNAKVYPVGEKGLHMALEDADLEIVDENADYVVMGLDQTINYEKLAKGALNIRAGATFVATNGDVALPTERGFLPGAGSLISVLSVTTGVEPTFIGKPESIIVDQALEVLGTTRDETLMIGDNYATDILAGINAGIDSLLVHTGVTTKEDLKTIQNKPTYTIDTLAEWTIED</sequence>
<name>N4WM69_9BACI</name>
<comment type="caution">
    <text evidence="9">The sequence shown here is derived from an EMBL/GenBank/DDBJ whole genome shotgun (WGS) entry which is preliminary data.</text>
</comment>
<feature type="binding site" evidence="7">
    <location>
        <position position="181"/>
    </location>
    <ligand>
        <name>substrate</name>
    </ligand>
</feature>
<dbReference type="Proteomes" id="UP000012283">
    <property type="component" value="Unassembled WGS sequence"/>
</dbReference>